<dbReference type="PANTHER" id="PTHR12260">
    <property type="entry name" value="DAMAGE-CONTROL PHOSPHATASE ARMT1"/>
    <property type="match status" value="1"/>
</dbReference>
<dbReference type="InterPro" id="IPR036075">
    <property type="entry name" value="ARMT-1-like_metal-bd_sf"/>
</dbReference>
<comment type="cofactor">
    <cofactor evidence="7">
        <name>Mn(2+)</name>
        <dbReference type="ChEBI" id="CHEBI:29035"/>
    </cofactor>
    <cofactor evidence="7">
        <name>Ni(2+)</name>
        <dbReference type="ChEBI" id="CHEBI:49786"/>
    </cofactor>
</comment>
<comment type="function">
    <text evidence="7">Metal-dependent phosphatase that shows phosphatase activity against several substrates, including fructose-1-phosphate and fructose-6-phosphate. Its preference for fructose-1-phosphate, a strong glycating agent that causes DNA damage rather than a canonical yeast metabolite, suggests a damage-control function in hexose phosphate metabolism.</text>
</comment>
<dbReference type="EMBL" id="JACYCC010000037">
    <property type="protein sequence ID" value="KAF8679742.1"/>
    <property type="molecule type" value="Genomic_DNA"/>
</dbReference>
<sequence>MSLNLAPSYPHPPWDFKDKDSFAYATVVKRWPVIITNIIDTVYRAVDAEGNSSPEKVAEGKALISQLSKLKYDMSHDRPLAEIPEDGGLNSKVYNDRLQDLEKSGNNTWMKIPWLFGEYVVLLKPILFAIRYIKVTVQLASTKHWSKFDPFFQQKEDTFRESGAAVHQLAQVMVDIEGRRKEFEQGGDGWEDKLAIVFAEMLPDELQSFANAFASLGGNATDLSMLPSMDPADVALLQAVGEDKAHLILRNDADALWNHVRSLRDARLDFVLDNAGFELFTDLVFADFLITFTPYASKAVFHPKPIPWFVSDVTPRDWDAIFRALKDPDFFTMLDPSMAHPNALKKMVERWEAYTQTGLFALAPEETYAFWAAPGGYWEVAPGMDGEVVGKILDGSGLVIFKGDLNYRKLTGDIKWPNTTPWEEAIGPLAGRFPLLSLRTCKADVVVGLDKDLVERLDGDPKEKGWRAGGKYGLISFSK</sequence>
<evidence type="ECO:0000256" key="5">
    <source>
        <dbReference type="ARBA" id="ARBA00023211"/>
    </source>
</evidence>
<dbReference type="InterPro" id="IPR002791">
    <property type="entry name" value="ARMT1-like_metal-bd"/>
</dbReference>
<keyword evidence="5 7" id="KW-0464">Manganese</keyword>
<comment type="domain">
    <text evidence="7">Subfamily III proteins have a conserved RTxK motif about 40-50 residues from the C-terminus; the threonine may be replaced by serine or cysteine.</text>
</comment>
<dbReference type="GO" id="GO:0006974">
    <property type="term" value="P:DNA damage response"/>
    <property type="evidence" value="ECO:0007669"/>
    <property type="project" value="TreeGrafter"/>
</dbReference>
<evidence type="ECO:0000256" key="7">
    <source>
        <dbReference type="RuleBase" id="RU367030"/>
    </source>
</evidence>
<evidence type="ECO:0000256" key="3">
    <source>
        <dbReference type="ARBA" id="ARBA00022723"/>
    </source>
</evidence>
<accession>A0A8H7H7N5</accession>
<dbReference type="AlphaFoldDB" id="A0A8H7H7N5"/>
<dbReference type="GO" id="GO:0046872">
    <property type="term" value="F:metal ion binding"/>
    <property type="evidence" value="ECO:0007669"/>
    <property type="project" value="UniProtKB-UniRule"/>
</dbReference>
<dbReference type="Gene3D" id="1.20.930.60">
    <property type="match status" value="1"/>
</dbReference>
<dbReference type="GO" id="GO:0005634">
    <property type="term" value="C:nucleus"/>
    <property type="evidence" value="ECO:0007669"/>
    <property type="project" value="TreeGrafter"/>
</dbReference>
<comment type="similarity">
    <text evidence="2 7">Belongs to the damage-control phosphatase family. Sugar phosphate phosphatase III subfamily.</text>
</comment>
<name>A0A8H7H7N5_9AGAM</name>
<feature type="domain" description="Damage-control phosphatase ARMT1-like metal-binding" evidence="8">
    <location>
        <begin position="26"/>
        <end position="454"/>
    </location>
</feature>
<comment type="catalytic activity">
    <reaction evidence="6 7">
        <text>beta-D-fructose 6-phosphate = dihydroxyacetone + D-glyceraldehyde 3-phosphate</text>
        <dbReference type="Rhea" id="RHEA:28002"/>
        <dbReference type="ChEBI" id="CHEBI:16016"/>
        <dbReference type="ChEBI" id="CHEBI:57634"/>
        <dbReference type="ChEBI" id="CHEBI:59776"/>
    </reaction>
</comment>
<dbReference type="Proteomes" id="UP000650582">
    <property type="component" value="Unassembled WGS sequence"/>
</dbReference>
<evidence type="ECO:0000256" key="4">
    <source>
        <dbReference type="ARBA" id="ARBA00022801"/>
    </source>
</evidence>
<proteinExistence type="inferred from homology"/>
<dbReference type="SUPFAM" id="SSF111321">
    <property type="entry name" value="AF1104-like"/>
    <property type="match status" value="1"/>
</dbReference>
<dbReference type="EC" id="3.1.3.-" evidence="7"/>
<keyword evidence="4 7" id="KW-0378">Hydrolase</keyword>
<evidence type="ECO:0000313" key="10">
    <source>
        <dbReference type="Proteomes" id="UP000650582"/>
    </source>
</evidence>
<dbReference type="GO" id="GO:0016791">
    <property type="term" value="F:phosphatase activity"/>
    <property type="evidence" value="ECO:0007669"/>
    <property type="project" value="TreeGrafter"/>
</dbReference>
<dbReference type="Pfam" id="PF01937">
    <property type="entry name" value="ARMT1-like_dom"/>
    <property type="match status" value="1"/>
</dbReference>
<gene>
    <name evidence="9" type="ORF">RHS04_03812</name>
</gene>
<reference evidence="9" key="1">
    <citation type="submission" date="2020-09" db="EMBL/GenBank/DDBJ databases">
        <title>Comparative genome analyses of four rice-infecting Rhizoctonia solani isolates reveal extensive enrichment of homogalacturonan modification genes.</title>
        <authorList>
            <person name="Lee D.-Y."/>
            <person name="Jeon J."/>
            <person name="Kim K.-T."/>
            <person name="Cheong K."/>
            <person name="Song H."/>
            <person name="Choi G."/>
            <person name="Ko J."/>
            <person name="Opiyo S.O."/>
            <person name="Zuo S."/>
            <person name="Madhav S."/>
            <person name="Lee Y.-H."/>
            <person name="Wang G.-L."/>
        </authorList>
    </citation>
    <scope>NUCLEOTIDE SEQUENCE</scope>
    <source>
        <strain evidence="9">AG1-IA YN-7</strain>
    </source>
</reference>
<dbReference type="Gene3D" id="3.40.50.10880">
    <property type="entry name" value="Uncharacterised protein PF01937, DUF89, domain 3"/>
    <property type="match status" value="1"/>
</dbReference>
<evidence type="ECO:0000259" key="8">
    <source>
        <dbReference type="Pfam" id="PF01937"/>
    </source>
</evidence>
<evidence type="ECO:0000256" key="6">
    <source>
        <dbReference type="ARBA" id="ARBA00048809"/>
    </source>
</evidence>
<dbReference type="PANTHER" id="PTHR12260:SF6">
    <property type="entry name" value="DAMAGE-CONTROL PHOSPHATASE ARMT1"/>
    <property type="match status" value="1"/>
</dbReference>
<organism evidence="9 10">
    <name type="scientific">Rhizoctonia solani</name>
    <dbReference type="NCBI Taxonomy" id="456999"/>
    <lineage>
        <taxon>Eukaryota</taxon>
        <taxon>Fungi</taxon>
        <taxon>Dikarya</taxon>
        <taxon>Basidiomycota</taxon>
        <taxon>Agaricomycotina</taxon>
        <taxon>Agaricomycetes</taxon>
        <taxon>Cantharellales</taxon>
        <taxon>Ceratobasidiaceae</taxon>
        <taxon>Rhizoctonia</taxon>
    </lineage>
</organism>
<protein>
    <recommendedName>
        <fullName evidence="7">Sugar phosphate phosphatase</fullName>
        <ecNumber evidence="7">3.1.3.-</ecNumber>
    </recommendedName>
</protein>
<evidence type="ECO:0000313" key="9">
    <source>
        <dbReference type="EMBL" id="KAF8679742.1"/>
    </source>
</evidence>
<dbReference type="InterPro" id="IPR039763">
    <property type="entry name" value="ARMT1"/>
</dbReference>
<evidence type="ECO:0000256" key="2">
    <source>
        <dbReference type="ARBA" id="ARBA00009519"/>
    </source>
</evidence>
<comment type="catalytic activity">
    <reaction evidence="1 7">
        <text>beta-D-fructose 1-phosphate + H2O = D-fructose + phosphate</text>
        <dbReference type="Rhea" id="RHEA:35603"/>
        <dbReference type="ChEBI" id="CHEBI:15377"/>
        <dbReference type="ChEBI" id="CHEBI:37721"/>
        <dbReference type="ChEBI" id="CHEBI:43474"/>
        <dbReference type="ChEBI" id="CHEBI:138881"/>
    </reaction>
</comment>
<keyword evidence="3 7" id="KW-0479">Metal-binding</keyword>
<evidence type="ECO:0000256" key="1">
    <source>
        <dbReference type="ARBA" id="ARBA00001326"/>
    </source>
</evidence>
<comment type="caution">
    <text evidence="9">The sequence shown here is derived from an EMBL/GenBank/DDBJ whole genome shotgun (WGS) entry which is preliminary data.</text>
</comment>